<dbReference type="RefSeq" id="XP_001746492.1">
    <property type="nucleotide sequence ID" value="XM_001746440.1"/>
</dbReference>
<name>A9V170_MONBE</name>
<reference evidence="1 2" key="1">
    <citation type="journal article" date="2008" name="Nature">
        <title>The genome of the choanoflagellate Monosiga brevicollis and the origin of metazoans.</title>
        <authorList>
            <consortium name="JGI Sequencing"/>
            <person name="King N."/>
            <person name="Westbrook M.J."/>
            <person name="Young S.L."/>
            <person name="Kuo A."/>
            <person name="Abedin M."/>
            <person name="Chapman J."/>
            <person name="Fairclough S."/>
            <person name="Hellsten U."/>
            <person name="Isogai Y."/>
            <person name="Letunic I."/>
            <person name="Marr M."/>
            <person name="Pincus D."/>
            <person name="Putnam N."/>
            <person name="Rokas A."/>
            <person name="Wright K.J."/>
            <person name="Zuzow R."/>
            <person name="Dirks W."/>
            <person name="Good M."/>
            <person name="Goodstein D."/>
            <person name="Lemons D."/>
            <person name="Li W."/>
            <person name="Lyons J.B."/>
            <person name="Morris A."/>
            <person name="Nichols S."/>
            <person name="Richter D.J."/>
            <person name="Salamov A."/>
            <person name="Bork P."/>
            <person name="Lim W.A."/>
            <person name="Manning G."/>
            <person name="Miller W.T."/>
            <person name="McGinnis W."/>
            <person name="Shapiro H."/>
            <person name="Tjian R."/>
            <person name="Grigoriev I.V."/>
            <person name="Rokhsar D."/>
        </authorList>
    </citation>
    <scope>NUCLEOTIDE SEQUENCE [LARGE SCALE GENOMIC DNA]</scope>
    <source>
        <strain evidence="2">MX1 / ATCC 50154</strain>
    </source>
</reference>
<dbReference type="InterPro" id="IPR052603">
    <property type="entry name" value="EFCB6"/>
</dbReference>
<organism evidence="1 2">
    <name type="scientific">Monosiga brevicollis</name>
    <name type="common">Choanoflagellate</name>
    <dbReference type="NCBI Taxonomy" id="81824"/>
    <lineage>
        <taxon>Eukaryota</taxon>
        <taxon>Choanoflagellata</taxon>
        <taxon>Craspedida</taxon>
        <taxon>Salpingoecidae</taxon>
        <taxon>Monosiga</taxon>
    </lineage>
</organism>
<accession>A9V170</accession>
<dbReference type="PANTHER" id="PTHR20875">
    <property type="entry name" value="EF-HAND CALCIUM-BINDING DOMAIN-CONTAINING PROTEIN 6-RELATED"/>
    <property type="match status" value="1"/>
</dbReference>
<proteinExistence type="predicted"/>
<dbReference type="AlphaFoldDB" id="A9V170"/>
<dbReference type="Gene3D" id="1.10.238.10">
    <property type="entry name" value="EF-hand"/>
    <property type="match status" value="4"/>
</dbReference>
<dbReference type="GeneID" id="5891730"/>
<sequence length="936" mass="107694">MAVEDPMPLIQAQVAKRGLRIAEFFHDFDRLRTGTVTKAQFTRCLGQLDLRLQDKQLQQLHQAFEGPAKDLVDYRRFCDAVDARFVGKGLERNPNAFVPQASVRDFAQPSLLEPELEDIYDGLIEQIRTHCATYGLSVRDAFKDFDRVNRGVVTESQFQRNLPRPSTFTPVDLQIVIEKHRDPEDPGMIQYMPLYREVAGIVVQQPTTLRLRETLKRREPVVSATEVPVDELLRQLQLAFYKGRVRALQFFQDYDRLRSSHVTPHQFICGLSLACSGPGFPRFSRADMQRIADAYTSDRGVKYRDFCKDADETFLTGMHEDMTQQPTAETRELTRSELVHEYAGQGQPMSPELEELLADIRTYISAQRLDPYPHFREFDRRLGFTKGVTTTQFHRLLDMTLKRPFSEAQVALLADYFRHPESQDVNYHAFLAHVDAVSKLADTLTDKLYFDTRSVADFPTLADVVSDDSAVELDIDSARDWIVAKCITRSLRAAEYLRDFDKLRRGFITPAQFQQGLRVMVPQIPTEVLRSLTVAYTDPSRPAPTTVDWRRFVHDVDDALNGGAALEKDASRVAPDLNSTARSLARATIQPPEARGFTDETFAEYDDAMDNIRQQKRNRALEVRGILRDFDRTRQNRVTPRQFQQALDTAGFRLSERELTLVTTYYMDGDRINYADFLEDIEPSEKLENKTLQGTQRLNALNKDRRAAIEAAEPALFEAVLAKVKTLVAKERMRISEHLRDFDKLRRGMITANQFRAGLSMAKVELTLPEMRALEEHYHIMDQGNDFVAYTRFCRDVESVFTLDDLHTQPLADAVPTIPPVGVELAAQERMRELKSGHENKALQVIAAEVKRRRMLLQHDFKDFDKIHRGVVTKDQFFRVLTDLNLGQLLTNEEREQLAEHYSARVGGRWDVHYRQFIDDVEQYGEVLHRDFVNSQ</sequence>
<evidence type="ECO:0000313" key="2">
    <source>
        <dbReference type="Proteomes" id="UP000001357"/>
    </source>
</evidence>
<gene>
    <name evidence="1" type="ORF">MONBRDRAFT_32704</name>
</gene>
<protein>
    <recommendedName>
        <fullName evidence="3">EF-hand domain-containing protein</fullName>
    </recommendedName>
</protein>
<dbReference type="STRING" id="81824.A9V170"/>
<dbReference type="Proteomes" id="UP000001357">
    <property type="component" value="Unassembled WGS sequence"/>
</dbReference>
<evidence type="ECO:0000313" key="1">
    <source>
        <dbReference type="EMBL" id="EDQ88879.1"/>
    </source>
</evidence>
<dbReference type="SUPFAM" id="SSF47473">
    <property type="entry name" value="EF-hand"/>
    <property type="match status" value="3"/>
</dbReference>
<evidence type="ECO:0008006" key="3">
    <source>
        <dbReference type="Google" id="ProtNLM"/>
    </source>
</evidence>
<dbReference type="EMBL" id="CH991553">
    <property type="protein sequence ID" value="EDQ88879.1"/>
    <property type="molecule type" value="Genomic_DNA"/>
</dbReference>
<dbReference type="InterPro" id="IPR011992">
    <property type="entry name" value="EF-hand-dom_pair"/>
</dbReference>
<dbReference type="eggNOG" id="ENOG502QRVM">
    <property type="taxonomic scope" value="Eukaryota"/>
</dbReference>
<dbReference type="PANTHER" id="PTHR20875:SF0">
    <property type="entry name" value="GH12158P"/>
    <property type="match status" value="1"/>
</dbReference>
<keyword evidence="2" id="KW-1185">Reference proteome</keyword>
<dbReference type="InParanoid" id="A9V170"/>
<dbReference type="OMA" id="CVRYRDF"/>
<dbReference type="KEGG" id="mbr:MONBRDRAFT_32704"/>